<evidence type="ECO:0000259" key="9">
    <source>
        <dbReference type="PROSITE" id="PS50893"/>
    </source>
</evidence>
<dbReference type="SUPFAM" id="SSF52540">
    <property type="entry name" value="P-loop containing nucleoside triphosphate hydrolases"/>
    <property type="match status" value="1"/>
</dbReference>
<comment type="caution">
    <text evidence="10">The sequence shown here is derived from an EMBL/GenBank/DDBJ whole genome shotgun (WGS) entry which is preliminary data.</text>
</comment>
<proteinExistence type="inferred from homology"/>
<feature type="domain" description="ABC transporter" evidence="9">
    <location>
        <begin position="10"/>
        <end position="234"/>
    </location>
</feature>
<organism evidence="10 11">
    <name type="scientific">Bradyrhizobium iriomotense</name>
    <dbReference type="NCBI Taxonomy" id="441950"/>
    <lineage>
        <taxon>Bacteria</taxon>
        <taxon>Pseudomonadati</taxon>
        <taxon>Pseudomonadota</taxon>
        <taxon>Alphaproteobacteria</taxon>
        <taxon>Hyphomicrobiales</taxon>
        <taxon>Nitrobacteraceae</taxon>
        <taxon>Bradyrhizobium</taxon>
    </lineage>
</organism>
<evidence type="ECO:0000313" key="11">
    <source>
        <dbReference type="Proteomes" id="UP001156905"/>
    </source>
</evidence>
<keyword evidence="6 10" id="KW-0067">ATP-binding</keyword>
<protein>
    <submittedName>
        <fullName evidence="10">ABC transporter ATP-binding protein</fullName>
    </submittedName>
</protein>
<dbReference type="SMART" id="SM00382">
    <property type="entry name" value="AAA"/>
    <property type="match status" value="1"/>
</dbReference>
<keyword evidence="7" id="KW-0472">Membrane</keyword>
<keyword evidence="5" id="KW-0547">Nucleotide-binding</keyword>
<dbReference type="InterPro" id="IPR003439">
    <property type="entry name" value="ABC_transporter-like_ATP-bd"/>
</dbReference>
<dbReference type="GO" id="GO:0005524">
    <property type="term" value="F:ATP binding"/>
    <property type="evidence" value="ECO:0007669"/>
    <property type="project" value="UniProtKB-KW"/>
</dbReference>
<evidence type="ECO:0000256" key="2">
    <source>
        <dbReference type="ARBA" id="ARBA00005417"/>
    </source>
</evidence>
<keyword evidence="11" id="KW-1185">Reference proteome</keyword>
<evidence type="ECO:0000256" key="5">
    <source>
        <dbReference type="ARBA" id="ARBA00022741"/>
    </source>
</evidence>
<sequence>MRAPISDLPMVLEDVSLRRGAAAILDRISLTITPGPPTLLIGPNGSGKTSLLRLCMGLVTPTGGRISWGGRSDPAPTRRAFVFQRPVMLRRTAAANVTYALAQAGAPHAQRTGRAAALLERVGLADLAHRPARLLSGGEQQRLALARALARDPELLLLDEPTANLDPAATRAVEEIVTSAAQSGIKIVMASHDLGQVRRLAGEVVFLARGTLCERARASEFLDHPATPEAQAFLRGDLVI</sequence>
<evidence type="ECO:0000256" key="1">
    <source>
        <dbReference type="ARBA" id="ARBA00004202"/>
    </source>
</evidence>
<dbReference type="InterPro" id="IPR027417">
    <property type="entry name" value="P-loop_NTPase"/>
</dbReference>
<evidence type="ECO:0000256" key="8">
    <source>
        <dbReference type="ARBA" id="ARBA00024722"/>
    </source>
</evidence>
<dbReference type="RefSeq" id="WP_284270186.1">
    <property type="nucleotide sequence ID" value="NZ_BSOW01000019.1"/>
</dbReference>
<keyword evidence="3" id="KW-0813">Transport</keyword>
<keyword evidence="4" id="KW-1003">Cell membrane</keyword>
<dbReference type="PANTHER" id="PTHR43166">
    <property type="entry name" value="AMINO ACID IMPORT ATP-BINDING PROTEIN"/>
    <property type="match status" value="1"/>
</dbReference>
<name>A0ABQ6B4S6_9BRAD</name>
<dbReference type="EMBL" id="BSOW01000019">
    <property type="protein sequence ID" value="GLR88471.1"/>
    <property type="molecule type" value="Genomic_DNA"/>
</dbReference>
<dbReference type="InterPro" id="IPR017871">
    <property type="entry name" value="ABC_transporter-like_CS"/>
</dbReference>
<accession>A0ABQ6B4S6</accession>
<evidence type="ECO:0000256" key="6">
    <source>
        <dbReference type="ARBA" id="ARBA00022840"/>
    </source>
</evidence>
<evidence type="ECO:0000313" key="10">
    <source>
        <dbReference type="EMBL" id="GLR88471.1"/>
    </source>
</evidence>
<dbReference type="PROSITE" id="PS50893">
    <property type="entry name" value="ABC_TRANSPORTER_2"/>
    <property type="match status" value="1"/>
</dbReference>
<comment type="function">
    <text evidence="8">Involved in beta-(1--&gt;2)glucan export. Transmembrane domains (TMD) form a pore in the inner membrane and the ATP-binding domain (NBD) is responsible for energy generation.</text>
</comment>
<comment type="similarity">
    <text evidence="2">Belongs to the ABC transporter superfamily.</text>
</comment>
<dbReference type="Gene3D" id="3.40.50.300">
    <property type="entry name" value="P-loop containing nucleotide triphosphate hydrolases"/>
    <property type="match status" value="1"/>
</dbReference>
<dbReference type="Pfam" id="PF00005">
    <property type="entry name" value="ABC_tran"/>
    <property type="match status" value="1"/>
</dbReference>
<gene>
    <name evidence="10" type="ORF">GCM10007857_51830</name>
</gene>
<evidence type="ECO:0000256" key="3">
    <source>
        <dbReference type="ARBA" id="ARBA00022448"/>
    </source>
</evidence>
<comment type="subcellular location">
    <subcellularLocation>
        <location evidence="1">Cell membrane</location>
        <topology evidence="1">Peripheral membrane protein</topology>
    </subcellularLocation>
</comment>
<dbReference type="PROSITE" id="PS00211">
    <property type="entry name" value="ABC_TRANSPORTER_1"/>
    <property type="match status" value="1"/>
</dbReference>
<dbReference type="Proteomes" id="UP001156905">
    <property type="component" value="Unassembled WGS sequence"/>
</dbReference>
<reference evidence="11" key="1">
    <citation type="journal article" date="2019" name="Int. J. Syst. Evol. Microbiol.">
        <title>The Global Catalogue of Microorganisms (GCM) 10K type strain sequencing project: providing services to taxonomists for standard genome sequencing and annotation.</title>
        <authorList>
            <consortium name="The Broad Institute Genomics Platform"/>
            <consortium name="The Broad Institute Genome Sequencing Center for Infectious Disease"/>
            <person name="Wu L."/>
            <person name="Ma J."/>
        </authorList>
    </citation>
    <scope>NUCLEOTIDE SEQUENCE [LARGE SCALE GENOMIC DNA]</scope>
    <source>
        <strain evidence="11">NBRC 102520</strain>
    </source>
</reference>
<dbReference type="InterPro" id="IPR050086">
    <property type="entry name" value="MetN_ABC_transporter-like"/>
</dbReference>
<dbReference type="InterPro" id="IPR003593">
    <property type="entry name" value="AAA+_ATPase"/>
</dbReference>
<evidence type="ECO:0000256" key="4">
    <source>
        <dbReference type="ARBA" id="ARBA00022475"/>
    </source>
</evidence>
<dbReference type="PANTHER" id="PTHR43166:SF9">
    <property type="entry name" value="GLUTAMATE_ASPARTATE IMPORT ATP-BINDING PROTEIN GLTL"/>
    <property type="match status" value="1"/>
</dbReference>
<evidence type="ECO:0000256" key="7">
    <source>
        <dbReference type="ARBA" id="ARBA00023136"/>
    </source>
</evidence>